<dbReference type="PANTHER" id="PTHR24104">
    <property type="entry name" value="E3 UBIQUITIN-PROTEIN LIGASE NHLRC1-RELATED"/>
    <property type="match status" value="1"/>
</dbReference>
<protein>
    <submittedName>
        <fullName evidence="5">E3 ubiquitin-protein ligase DZIP3</fullName>
    </submittedName>
</protein>
<evidence type="ECO:0000259" key="4">
    <source>
        <dbReference type="Pfam" id="PF18738"/>
    </source>
</evidence>
<organism evidence="5 6">
    <name type="scientific">Stylophora pistillata</name>
    <name type="common">Smooth cauliflower coral</name>
    <dbReference type="NCBI Taxonomy" id="50429"/>
    <lineage>
        <taxon>Eukaryota</taxon>
        <taxon>Metazoa</taxon>
        <taxon>Cnidaria</taxon>
        <taxon>Anthozoa</taxon>
        <taxon>Hexacorallia</taxon>
        <taxon>Scleractinia</taxon>
        <taxon>Astrocoeniina</taxon>
        <taxon>Pocilloporidae</taxon>
        <taxon>Stylophora</taxon>
    </lineage>
</organism>
<dbReference type="OrthoDB" id="5958466at2759"/>
<proteinExistence type="predicted"/>
<feature type="repeat" description="NHL" evidence="2">
    <location>
        <begin position="305"/>
        <end position="349"/>
    </location>
</feature>
<dbReference type="Gene3D" id="2.120.10.30">
    <property type="entry name" value="TolB, C-terminal domain"/>
    <property type="match status" value="2"/>
</dbReference>
<feature type="domain" description="DZIP3-like HEPN" evidence="4">
    <location>
        <begin position="42"/>
        <end position="186"/>
    </location>
</feature>
<dbReference type="PROSITE" id="PS51125">
    <property type="entry name" value="NHL"/>
    <property type="match status" value="1"/>
</dbReference>
<dbReference type="InterPro" id="IPR041249">
    <property type="entry name" value="HEPN_DZIP3"/>
</dbReference>
<keyword evidence="1" id="KW-0677">Repeat</keyword>
<evidence type="ECO:0000256" key="2">
    <source>
        <dbReference type="PROSITE-ProRule" id="PRU00504"/>
    </source>
</evidence>
<dbReference type="InterPro" id="IPR014756">
    <property type="entry name" value="Ig_E-set"/>
</dbReference>
<evidence type="ECO:0000313" key="5">
    <source>
        <dbReference type="EMBL" id="PFX32799.1"/>
    </source>
</evidence>
<dbReference type="GO" id="GO:0043161">
    <property type="term" value="P:proteasome-mediated ubiquitin-dependent protein catabolic process"/>
    <property type="evidence" value="ECO:0007669"/>
    <property type="project" value="TreeGrafter"/>
</dbReference>
<dbReference type="InterPro" id="IPR013783">
    <property type="entry name" value="Ig-like_fold"/>
</dbReference>
<reference evidence="6" key="1">
    <citation type="journal article" date="2017" name="bioRxiv">
        <title>Comparative analysis of the genomes of Stylophora pistillata and Acropora digitifera provides evidence for extensive differences between species of corals.</title>
        <authorList>
            <person name="Voolstra C.R."/>
            <person name="Li Y."/>
            <person name="Liew Y.J."/>
            <person name="Baumgarten S."/>
            <person name="Zoccola D."/>
            <person name="Flot J.-F."/>
            <person name="Tambutte S."/>
            <person name="Allemand D."/>
            <person name="Aranda M."/>
        </authorList>
    </citation>
    <scope>NUCLEOTIDE SEQUENCE [LARGE SCALE GENOMIC DNA]</scope>
</reference>
<keyword evidence="6" id="KW-1185">Reference proteome</keyword>
<dbReference type="Proteomes" id="UP000225706">
    <property type="component" value="Unassembled WGS sequence"/>
</dbReference>
<gene>
    <name evidence="5" type="primary">Dzip3</name>
    <name evidence="5" type="ORF">AWC38_SpisGene2424</name>
</gene>
<evidence type="ECO:0000256" key="1">
    <source>
        <dbReference type="ARBA" id="ARBA00022737"/>
    </source>
</evidence>
<dbReference type="SUPFAM" id="SSF81296">
    <property type="entry name" value="E set domains"/>
    <property type="match status" value="1"/>
</dbReference>
<dbReference type="SUPFAM" id="SSF101898">
    <property type="entry name" value="NHL repeat"/>
    <property type="match status" value="1"/>
</dbReference>
<dbReference type="InterPro" id="IPR050952">
    <property type="entry name" value="TRIM-NHL_E3_ligases"/>
</dbReference>
<dbReference type="EMBL" id="LSMT01000019">
    <property type="protein sequence ID" value="PFX32799.1"/>
    <property type="molecule type" value="Genomic_DNA"/>
</dbReference>
<dbReference type="PANTHER" id="PTHR24104:SF57">
    <property type="entry name" value="BEE-MILK PROTEIN"/>
    <property type="match status" value="1"/>
</dbReference>
<accession>A0A2B4SUH1</accession>
<sequence length="524" mass="58583">MANATPSASSTKETTNYARLCRLLVDIGTQALRDTLDAIHAPANLHTVLAEKKKTLKSLRAKKVINPIQWGKLFPVIPTSVSSRDFDITLLMILLRHLCGLTAPPTGWDALPATHDLRKEADIARVKYFRNTVYGHAEKASVDDIDFNDYWRDIRDILVRLGGVTYEAAIDDLRNETMDPETKDHYVELLNQWKKDENSIKDQLDEINKKLEFLTSKDIKDEGQPEQGAEANFTVITRDSGGQKFHNEQEQVTVTVSYQTRDKEVQVVDCKVCYKPKSVSRHDVEIKVNKCSLTGSPSKVEEKPHQYKVVRSSGSGELSGPYCIAKNEITGDIAVADYMNKRVQIFDKDMKHVKMTIGAHHISVKNDDGHVIVCDEGDRKIKEISSDGKELLLAFSAPDSEVNPSFPYFYRGMFFVSYMLAHCVKVFDKGGVFLYNIGIDGSGEGKLRYPEGLSVDFYGNLIVCDASSIDQNLHSGVLKMFTLDGAFLTSFGEDTFKVPWIVSSCNNGELLVADVVGDSVHILR</sequence>
<name>A0A2B4SUH1_STYPI</name>
<dbReference type="GO" id="GO:0061630">
    <property type="term" value="F:ubiquitin protein ligase activity"/>
    <property type="evidence" value="ECO:0007669"/>
    <property type="project" value="TreeGrafter"/>
</dbReference>
<evidence type="ECO:0000313" key="6">
    <source>
        <dbReference type="Proteomes" id="UP000225706"/>
    </source>
</evidence>
<dbReference type="Gene3D" id="2.60.40.10">
    <property type="entry name" value="Immunoglobulins"/>
    <property type="match status" value="1"/>
</dbReference>
<feature type="coiled-coil region" evidence="3">
    <location>
        <begin position="190"/>
        <end position="217"/>
    </location>
</feature>
<keyword evidence="3" id="KW-0175">Coiled coil</keyword>
<dbReference type="AlphaFoldDB" id="A0A2B4SUH1"/>
<dbReference type="InterPro" id="IPR001258">
    <property type="entry name" value="NHL_repeat"/>
</dbReference>
<comment type="caution">
    <text evidence="5">The sequence shown here is derived from an EMBL/GenBank/DDBJ whole genome shotgun (WGS) entry which is preliminary data.</text>
</comment>
<dbReference type="InterPro" id="IPR011042">
    <property type="entry name" value="6-blade_b-propeller_TolB-like"/>
</dbReference>
<evidence type="ECO:0000256" key="3">
    <source>
        <dbReference type="SAM" id="Coils"/>
    </source>
</evidence>
<dbReference type="Pfam" id="PF18738">
    <property type="entry name" value="HEPN_DZIP3"/>
    <property type="match status" value="1"/>
</dbReference>
<dbReference type="GO" id="GO:0000209">
    <property type="term" value="P:protein polyubiquitination"/>
    <property type="evidence" value="ECO:0007669"/>
    <property type="project" value="TreeGrafter"/>
</dbReference>